<keyword evidence="3" id="KW-1185">Reference proteome</keyword>
<dbReference type="InterPro" id="IPR022742">
    <property type="entry name" value="Hydrolase_4"/>
</dbReference>
<accession>A0ABZ1CXD8</accession>
<protein>
    <recommendedName>
        <fullName evidence="1">Serine aminopeptidase S33 domain-containing protein</fullName>
    </recommendedName>
</protein>
<dbReference type="RefSeq" id="XP_062791153.1">
    <property type="nucleotide sequence ID" value="XM_062935102.1"/>
</dbReference>
<dbReference type="InterPro" id="IPR029058">
    <property type="entry name" value="AB_hydrolase_fold"/>
</dbReference>
<proteinExistence type="predicted"/>
<feature type="domain" description="Serine aminopeptidase S33" evidence="1">
    <location>
        <begin position="32"/>
        <end position="308"/>
    </location>
</feature>
<sequence>MSQDQVSVKEEWVLGPENTPFYTKTWSPRNEQPKACILFVHGFAEHIARYDKFFSILSSSPYLFHITAFDQRGHGKTSHTPLTASSEQVQAWKQEGKSVKLEKNGKRRTGGWAKVMPDIEWFVKRESLVAKELGTRLFLHGFSMGGAQVLAFVTRPTSPPSKETIQLLSGVISGGPLIRQSKPASFVQVKAGSIAAGIGLGNMLIPTPMDYSHLSHNDSTNQECKSDPFCEQLGSLRGVADMLNGGASLDSSAGWNSWPKELPLLLYHGGEDNICSPEAAKRFGENVQANDKKVEIIPGMYHEVHNELSPTPENLAKTIADWVHARSGQNTQNGVDQTAAGQSKL</sequence>
<dbReference type="InterPro" id="IPR051044">
    <property type="entry name" value="MAG_DAG_Lipase"/>
</dbReference>
<reference evidence="2 3" key="1">
    <citation type="submission" date="2024-01" db="EMBL/GenBank/DDBJ databases">
        <title>Comparative genomics of Cryptococcus and Kwoniella reveals pathogenesis evolution and contrasting modes of karyotype evolution via chromosome fusion or intercentromeric recombination.</title>
        <authorList>
            <person name="Coelho M.A."/>
            <person name="David-Palma M."/>
            <person name="Shea T."/>
            <person name="Bowers K."/>
            <person name="McGinley-Smith S."/>
            <person name="Mohammad A.W."/>
            <person name="Gnirke A."/>
            <person name="Yurkov A.M."/>
            <person name="Nowrousian M."/>
            <person name="Sun S."/>
            <person name="Cuomo C.A."/>
            <person name="Heitman J."/>
        </authorList>
    </citation>
    <scope>NUCLEOTIDE SEQUENCE [LARGE SCALE GENOMIC DNA]</scope>
    <source>
        <strain evidence="2">CBS 11374</strain>
    </source>
</reference>
<dbReference type="PANTHER" id="PTHR11614">
    <property type="entry name" value="PHOSPHOLIPASE-RELATED"/>
    <property type="match status" value="1"/>
</dbReference>
<dbReference type="GeneID" id="87955500"/>
<dbReference type="Proteomes" id="UP001329825">
    <property type="component" value="Chromosome 4"/>
</dbReference>
<name>A0ABZ1CXD8_9TREE</name>
<dbReference type="SUPFAM" id="SSF53474">
    <property type="entry name" value="alpha/beta-Hydrolases"/>
    <property type="match status" value="1"/>
</dbReference>
<evidence type="ECO:0000259" key="1">
    <source>
        <dbReference type="Pfam" id="PF12146"/>
    </source>
</evidence>
<organism evidence="2 3">
    <name type="scientific">Kwoniella shivajii</name>
    <dbReference type="NCBI Taxonomy" id="564305"/>
    <lineage>
        <taxon>Eukaryota</taxon>
        <taxon>Fungi</taxon>
        <taxon>Dikarya</taxon>
        <taxon>Basidiomycota</taxon>
        <taxon>Agaricomycotina</taxon>
        <taxon>Tremellomycetes</taxon>
        <taxon>Tremellales</taxon>
        <taxon>Cryptococcaceae</taxon>
        <taxon>Kwoniella</taxon>
    </lineage>
</organism>
<evidence type="ECO:0000313" key="2">
    <source>
        <dbReference type="EMBL" id="WRT66413.1"/>
    </source>
</evidence>
<dbReference type="EMBL" id="CP141884">
    <property type="protein sequence ID" value="WRT66413.1"/>
    <property type="molecule type" value="Genomic_DNA"/>
</dbReference>
<evidence type="ECO:0000313" key="3">
    <source>
        <dbReference type="Proteomes" id="UP001329825"/>
    </source>
</evidence>
<dbReference type="Gene3D" id="3.40.50.1820">
    <property type="entry name" value="alpha/beta hydrolase"/>
    <property type="match status" value="1"/>
</dbReference>
<gene>
    <name evidence="2" type="ORF">IL334_003369</name>
</gene>
<dbReference type="Pfam" id="PF12146">
    <property type="entry name" value="Hydrolase_4"/>
    <property type="match status" value="1"/>
</dbReference>